<comment type="caution">
    <text evidence="1">The sequence shown here is derived from an EMBL/GenBank/DDBJ whole genome shotgun (WGS) entry which is preliminary data.</text>
</comment>
<dbReference type="AlphaFoldDB" id="A0A8X6I616"/>
<sequence length="81" mass="8987">MFLFHTRVALSAAGGQTLSSSEFFIIGKFIKRNSLQKKVPCVNIGESIKKTFLLQTEKKTIVADNLKGGYKVLLNSQRCHG</sequence>
<keyword evidence="2" id="KW-1185">Reference proteome</keyword>
<protein>
    <submittedName>
        <fullName evidence="1">Uncharacterized protein</fullName>
    </submittedName>
</protein>
<gene>
    <name evidence="1" type="ORF">TNCT_317031</name>
</gene>
<evidence type="ECO:0000313" key="2">
    <source>
        <dbReference type="Proteomes" id="UP000887116"/>
    </source>
</evidence>
<dbReference type="EMBL" id="BMAO01005068">
    <property type="protein sequence ID" value="GFQ98829.1"/>
    <property type="molecule type" value="Genomic_DNA"/>
</dbReference>
<reference evidence="1" key="1">
    <citation type="submission" date="2020-07" db="EMBL/GenBank/DDBJ databases">
        <title>Multicomponent nature underlies the extraordinary mechanical properties of spider dragline silk.</title>
        <authorList>
            <person name="Kono N."/>
            <person name="Nakamura H."/>
            <person name="Mori M."/>
            <person name="Yoshida Y."/>
            <person name="Ohtoshi R."/>
            <person name="Malay A.D."/>
            <person name="Moran D.A.P."/>
            <person name="Tomita M."/>
            <person name="Numata K."/>
            <person name="Arakawa K."/>
        </authorList>
    </citation>
    <scope>NUCLEOTIDE SEQUENCE</scope>
</reference>
<evidence type="ECO:0000313" key="1">
    <source>
        <dbReference type="EMBL" id="GFQ98829.1"/>
    </source>
</evidence>
<name>A0A8X6I616_TRICU</name>
<accession>A0A8X6I616</accession>
<proteinExistence type="predicted"/>
<organism evidence="1 2">
    <name type="scientific">Trichonephila clavata</name>
    <name type="common">Joro spider</name>
    <name type="synonym">Nephila clavata</name>
    <dbReference type="NCBI Taxonomy" id="2740835"/>
    <lineage>
        <taxon>Eukaryota</taxon>
        <taxon>Metazoa</taxon>
        <taxon>Ecdysozoa</taxon>
        <taxon>Arthropoda</taxon>
        <taxon>Chelicerata</taxon>
        <taxon>Arachnida</taxon>
        <taxon>Araneae</taxon>
        <taxon>Araneomorphae</taxon>
        <taxon>Entelegynae</taxon>
        <taxon>Araneoidea</taxon>
        <taxon>Nephilidae</taxon>
        <taxon>Trichonephila</taxon>
    </lineage>
</organism>
<dbReference type="Proteomes" id="UP000887116">
    <property type="component" value="Unassembled WGS sequence"/>
</dbReference>